<proteinExistence type="inferred from homology"/>
<dbReference type="CDD" id="cd00544">
    <property type="entry name" value="CobU"/>
    <property type="match status" value="1"/>
</dbReference>
<comment type="catalytic activity">
    <reaction evidence="1 14">
        <text>adenosylcob(III)inamide + ATP = adenosylcob(III)inamide phosphate + ADP + H(+)</text>
        <dbReference type="Rhea" id="RHEA:15769"/>
        <dbReference type="ChEBI" id="CHEBI:2480"/>
        <dbReference type="ChEBI" id="CHEBI:15378"/>
        <dbReference type="ChEBI" id="CHEBI:30616"/>
        <dbReference type="ChEBI" id="CHEBI:58502"/>
        <dbReference type="ChEBI" id="CHEBI:456216"/>
        <dbReference type="EC" id="2.7.1.156"/>
    </reaction>
</comment>
<name>A0A1U7JFY7_9HYPH</name>
<keyword evidence="13 14" id="KW-0342">GTP-binding</keyword>
<protein>
    <recommendedName>
        <fullName evidence="14">Bifunctional adenosylcobalamin biosynthesis protein</fullName>
        <ecNumber evidence="14">2.7.1.156</ecNumber>
        <ecNumber evidence="14">2.7.7.62</ecNumber>
    </recommendedName>
</protein>
<dbReference type="InterPro" id="IPR003203">
    <property type="entry name" value="CobU/CobP"/>
</dbReference>
<comment type="catalytic activity">
    <reaction evidence="2 14">
        <text>adenosylcob(III)inamide phosphate + GTP + H(+) = adenosylcob(III)inamide-GDP + diphosphate</text>
        <dbReference type="Rhea" id="RHEA:22712"/>
        <dbReference type="ChEBI" id="CHEBI:15378"/>
        <dbReference type="ChEBI" id="CHEBI:33019"/>
        <dbReference type="ChEBI" id="CHEBI:37565"/>
        <dbReference type="ChEBI" id="CHEBI:58502"/>
        <dbReference type="ChEBI" id="CHEBI:60487"/>
        <dbReference type="EC" id="2.7.7.62"/>
    </reaction>
</comment>
<evidence type="ECO:0000256" key="5">
    <source>
        <dbReference type="ARBA" id="ARBA00004692"/>
    </source>
</evidence>
<dbReference type="Pfam" id="PF02283">
    <property type="entry name" value="CobU"/>
    <property type="match status" value="1"/>
</dbReference>
<keyword evidence="12 14" id="KW-0067">ATP-binding</keyword>
<dbReference type="GO" id="GO:0005524">
    <property type="term" value="F:ATP binding"/>
    <property type="evidence" value="ECO:0007669"/>
    <property type="project" value="UniProtKB-UniRule"/>
</dbReference>
<dbReference type="RefSeq" id="WP_028480847.1">
    <property type="nucleotide sequence ID" value="NZ_LVVZ01000019.1"/>
</dbReference>
<dbReference type="PANTHER" id="PTHR34848">
    <property type="match status" value="1"/>
</dbReference>
<evidence type="ECO:0000256" key="3">
    <source>
        <dbReference type="ARBA" id="ARBA00001522"/>
    </source>
</evidence>
<evidence type="ECO:0000256" key="17">
    <source>
        <dbReference type="SAM" id="MobiDB-lite"/>
    </source>
</evidence>
<feature type="binding site" evidence="16">
    <location>
        <begin position="64"/>
        <end position="67"/>
    </location>
    <ligand>
        <name>GTP</name>
        <dbReference type="ChEBI" id="CHEBI:37565"/>
    </ligand>
</feature>
<comment type="caution">
    <text evidence="18">The sequence shown here is derived from an EMBL/GenBank/DDBJ whole genome shotgun (WGS) entry which is preliminary data.</text>
</comment>
<comment type="catalytic activity">
    <reaction evidence="3">
        <text>adenosylcob(III)inamide + GTP = adenosylcob(III)inamide phosphate + GDP + H(+)</text>
        <dbReference type="Rhea" id="RHEA:15765"/>
        <dbReference type="ChEBI" id="CHEBI:2480"/>
        <dbReference type="ChEBI" id="CHEBI:15378"/>
        <dbReference type="ChEBI" id="CHEBI:37565"/>
        <dbReference type="ChEBI" id="CHEBI:58189"/>
        <dbReference type="ChEBI" id="CHEBI:58502"/>
        <dbReference type="EC" id="2.7.1.156"/>
    </reaction>
</comment>
<dbReference type="EC" id="2.7.1.156" evidence="14"/>
<keyword evidence="8 14" id="KW-0169">Cobalamin biosynthesis</keyword>
<evidence type="ECO:0000313" key="19">
    <source>
        <dbReference type="Proteomes" id="UP000185783"/>
    </source>
</evidence>
<dbReference type="PIRSF" id="PIRSF006135">
    <property type="entry name" value="CobU"/>
    <property type="match status" value="1"/>
</dbReference>
<evidence type="ECO:0000256" key="2">
    <source>
        <dbReference type="ARBA" id="ARBA00000711"/>
    </source>
</evidence>
<keyword evidence="9 14" id="KW-0808">Transferase</keyword>
<feature type="binding site" evidence="16">
    <location>
        <position position="75"/>
    </location>
    <ligand>
        <name>GTP</name>
        <dbReference type="ChEBI" id="CHEBI:37565"/>
    </ligand>
</feature>
<evidence type="ECO:0000256" key="16">
    <source>
        <dbReference type="PIRSR" id="PIRSR006135-2"/>
    </source>
</evidence>
<dbReference type="InterPro" id="IPR027417">
    <property type="entry name" value="P-loop_NTPase"/>
</dbReference>
<dbReference type="AlphaFoldDB" id="A0A1U7JFY7"/>
<keyword evidence="19" id="KW-1185">Reference proteome</keyword>
<evidence type="ECO:0000256" key="6">
    <source>
        <dbReference type="ARBA" id="ARBA00005159"/>
    </source>
</evidence>
<keyword evidence="11 14" id="KW-0418">Kinase</keyword>
<organism evidence="18 19">
    <name type="scientific">Pseudovibrio exalbescens</name>
    <dbReference type="NCBI Taxonomy" id="197461"/>
    <lineage>
        <taxon>Bacteria</taxon>
        <taxon>Pseudomonadati</taxon>
        <taxon>Pseudomonadota</taxon>
        <taxon>Alphaproteobacteria</taxon>
        <taxon>Hyphomicrobiales</taxon>
        <taxon>Stappiaceae</taxon>
        <taxon>Pseudovibrio</taxon>
    </lineage>
</organism>
<feature type="binding site" evidence="16">
    <location>
        <begin position="47"/>
        <end position="49"/>
    </location>
    <ligand>
        <name>GTP</name>
        <dbReference type="ChEBI" id="CHEBI:37565"/>
    </ligand>
</feature>
<dbReference type="EC" id="2.7.7.62" evidence="14"/>
<dbReference type="Gene3D" id="3.40.50.300">
    <property type="entry name" value="P-loop containing nucleotide triphosphate hydrolases"/>
    <property type="match status" value="1"/>
</dbReference>
<comment type="function">
    <text evidence="4 14">Catalyzes ATP-dependent phosphorylation of adenosylcobinamide and addition of GMP to adenosylcobinamide phosphate.</text>
</comment>
<dbReference type="UniPathway" id="UPA00148">
    <property type="reaction ID" value="UER00236"/>
</dbReference>
<evidence type="ECO:0000313" key="18">
    <source>
        <dbReference type="EMBL" id="OKL43602.1"/>
    </source>
</evidence>
<evidence type="ECO:0000256" key="8">
    <source>
        <dbReference type="ARBA" id="ARBA00022573"/>
    </source>
</evidence>
<keyword evidence="10 14" id="KW-0547">Nucleotide-binding</keyword>
<evidence type="ECO:0000256" key="15">
    <source>
        <dbReference type="PIRSR" id="PIRSR006135-1"/>
    </source>
</evidence>
<sequence length="191" mass="20549">MSNQSTHQAAGGGKPSHVLVTGGARSGKSRFAEALVAGAGLKKVYVATGQAFDAEMRSRIEQHKQDRGSGWTTVEEPLALAEVLQRESRPDRAVLVDCLTLWLSNLMLEDRNIAEEVAKLGASLSFLHGPVVFVTNEVGQGIVPENALARRFRDEAGRLNQHIASLCERVVLVAAGQPVQIKPSLHPAIKL</sequence>
<comment type="pathway">
    <text evidence="6 14">Cofactor biosynthesis; adenosylcobalamin biosynthesis; adenosylcobalamin from cob(II)yrinate a,c-diamide: step 5/7.</text>
</comment>
<comment type="pathway">
    <text evidence="5 14">Cofactor biosynthesis; adenosylcobalamin biosynthesis; adenosylcobalamin from cob(II)yrinate a,c-diamide: step 6/7.</text>
</comment>
<evidence type="ECO:0000256" key="4">
    <source>
        <dbReference type="ARBA" id="ARBA00003889"/>
    </source>
</evidence>
<keyword evidence="18" id="KW-0548">Nucleotidyltransferase</keyword>
<evidence type="ECO:0000256" key="13">
    <source>
        <dbReference type="ARBA" id="ARBA00023134"/>
    </source>
</evidence>
<dbReference type="GO" id="GO:0008820">
    <property type="term" value="F:cobinamide phosphate guanylyltransferase activity"/>
    <property type="evidence" value="ECO:0007669"/>
    <property type="project" value="UniProtKB-UniRule"/>
</dbReference>
<dbReference type="GO" id="GO:0005525">
    <property type="term" value="F:GTP binding"/>
    <property type="evidence" value="ECO:0007669"/>
    <property type="project" value="UniProtKB-UniRule"/>
</dbReference>
<evidence type="ECO:0000256" key="1">
    <source>
        <dbReference type="ARBA" id="ARBA00000312"/>
    </source>
</evidence>
<feature type="binding site" evidence="16">
    <location>
        <begin position="22"/>
        <end position="29"/>
    </location>
    <ligand>
        <name>GTP</name>
        <dbReference type="ChEBI" id="CHEBI:37565"/>
    </ligand>
</feature>
<dbReference type="GO" id="GO:0043752">
    <property type="term" value="F:adenosylcobinamide kinase activity"/>
    <property type="evidence" value="ECO:0007669"/>
    <property type="project" value="UniProtKB-EC"/>
</dbReference>
<accession>A0A1U7JFY7</accession>
<dbReference type="PANTHER" id="PTHR34848:SF1">
    <property type="entry name" value="BIFUNCTIONAL ADENOSYLCOBALAMIN BIOSYNTHESIS PROTEIN COBU"/>
    <property type="match status" value="1"/>
</dbReference>
<dbReference type="EMBL" id="LVVZ01000019">
    <property type="protein sequence ID" value="OKL43602.1"/>
    <property type="molecule type" value="Genomic_DNA"/>
</dbReference>
<feature type="active site" description="GMP-histidine intermediate" evidence="15">
    <location>
        <position position="63"/>
    </location>
</feature>
<feature type="region of interest" description="Disordered" evidence="17">
    <location>
        <begin position="1"/>
        <end position="22"/>
    </location>
</feature>
<comment type="similarity">
    <text evidence="7 14">Belongs to the CobU/CobP family.</text>
</comment>
<evidence type="ECO:0000256" key="7">
    <source>
        <dbReference type="ARBA" id="ARBA00007490"/>
    </source>
</evidence>
<dbReference type="GO" id="GO:0009236">
    <property type="term" value="P:cobalamin biosynthetic process"/>
    <property type="evidence" value="ECO:0007669"/>
    <property type="project" value="UniProtKB-UniRule"/>
</dbReference>
<dbReference type="NCBIfam" id="NF004469">
    <property type="entry name" value="PRK05800.1"/>
    <property type="match status" value="1"/>
</dbReference>
<evidence type="ECO:0000256" key="14">
    <source>
        <dbReference type="PIRNR" id="PIRNR006135"/>
    </source>
</evidence>
<dbReference type="SUPFAM" id="SSF52540">
    <property type="entry name" value="P-loop containing nucleoside triphosphate hydrolases"/>
    <property type="match status" value="1"/>
</dbReference>
<evidence type="ECO:0000256" key="9">
    <source>
        <dbReference type="ARBA" id="ARBA00022679"/>
    </source>
</evidence>
<dbReference type="STRING" id="197461.A3843_13320"/>
<dbReference type="Proteomes" id="UP000185783">
    <property type="component" value="Unassembled WGS sequence"/>
</dbReference>
<feature type="binding site" evidence="16">
    <location>
        <position position="97"/>
    </location>
    <ligand>
        <name>GTP</name>
        <dbReference type="ChEBI" id="CHEBI:37565"/>
    </ligand>
</feature>
<gene>
    <name evidence="18" type="ORF">A3843_13320</name>
</gene>
<evidence type="ECO:0000256" key="10">
    <source>
        <dbReference type="ARBA" id="ARBA00022741"/>
    </source>
</evidence>
<evidence type="ECO:0000256" key="12">
    <source>
        <dbReference type="ARBA" id="ARBA00022840"/>
    </source>
</evidence>
<evidence type="ECO:0000256" key="11">
    <source>
        <dbReference type="ARBA" id="ARBA00022777"/>
    </source>
</evidence>
<reference evidence="18 19" key="1">
    <citation type="submission" date="2016-03" db="EMBL/GenBank/DDBJ databases">
        <title>Genome sequence of Nesiotobacter sp. nov., a moderately halophilic alphaproteobacterium isolated from the Yellow Sea, China.</title>
        <authorList>
            <person name="Zhang G."/>
            <person name="Zhang R."/>
        </authorList>
    </citation>
    <scope>NUCLEOTIDE SEQUENCE [LARGE SCALE GENOMIC DNA]</scope>
    <source>
        <strain evidence="18 19">WB1-6</strain>
    </source>
</reference>